<proteinExistence type="predicted"/>
<keyword evidence="3" id="KW-0712">Selenocysteine</keyword>
<dbReference type="GO" id="GO:0005794">
    <property type="term" value="C:Golgi apparatus"/>
    <property type="evidence" value="ECO:0007669"/>
    <property type="project" value="TreeGrafter"/>
</dbReference>
<accession>A0AAW1R7N8</accession>
<feature type="region of interest" description="Disordered" evidence="6">
    <location>
        <begin position="47"/>
        <end position="103"/>
    </location>
</feature>
<dbReference type="InterPro" id="IPR024491">
    <property type="entry name" value="Se_SelK/SelG"/>
</dbReference>
<sequence length="103" mass="10431">MVYIVNGQVVQKRSPWRLSIIPDTFWAIVNAIAFFFTTLFNPQASDDYKSHGRKKGWGSGGGPGGGPGKPGGGGGGGPRGPRITGMSNLQSATNGPGPCGGGG</sequence>
<comment type="subcellular location">
    <subcellularLocation>
        <location evidence="1">Membrane</location>
        <topology evidence="1">Single-pass membrane protein</topology>
    </subcellularLocation>
</comment>
<evidence type="ECO:0000256" key="5">
    <source>
        <dbReference type="ARBA" id="ARBA00023136"/>
    </source>
</evidence>
<reference evidence="8 9" key="1">
    <citation type="journal article" date="2024" name="Nat. Commun.">
        <title>Phylogenomics reveals the evolutionary origins of lichenization in chlorophyte algae.</title>
        <authorList>
            <person name="Puginier C."/>
            <person name="Libourel C."/>
            <person name="Otte J."/>
            <person name="Skaloud P."/>
            <person name="Haon M."/>
            <person name="Grisel S."/>
            <person name="Petersen M."/>
            <person name="Berrin J.G."/>
            <person name="Delaux P.M."/>
            <person name="Dal Grande F."/>
            <person name="Keller J."/>
        </authorList>
    </citation>
    <scope>NUCLEOTIDE SEQUENCE [LARGE SCALE GENOMIC DNA]</scope>
    <source>
        <strain evidence="8 9">SAG 2043</strain>
    </source>
</reference>
<name>A0AAW1R7N8_9CHLO</name>
<evidence type="ECO:0000313" key="9">
    <source>
        <dbReference type="Proteomes" id="UP001489004"/>
    </source>
</evidence>
<evidence type="ECO:0000256" key="1">
    <source>
        <dbReference type="ARBA" id="ARBA00004167"/>
    </source>
</evidence>
<keyword evidence="2 7" id="KW-0812">Transmembrane</keyword>
<feature type="transmembrane region" description="Helical" evidence="7">
    <location>
        <begin position="20"/>
        <end position="40"/>
    </location>
</feature>
<protein>
    <recommendedName>
        <fullName evidence="10">Glycine-rich protein</fullName>
    </recommendedName>
</protein>
<dbReference type="GO" id="GO:0032469">
    <property type="term" value="P:endoplasmic reticulum calcium ion homeostasis"/>
    <property type="evidence" value="ECO:0007669"/>
    <property type="project" value="TreeGrafter"/>
</dbReference>
<comment type="caution">
    <text evidence="8">The sequence shown here is derived from an EMBL/GenBank/DDBJ whole genome shotgun (WGS) entry which is preliminary data.</text>
</comment>
<evidence type="ECO:0000256" key="2">
    <source>
        <dbReference type="ARBA" id="ARBA00022692"/>
    </source>
</evidence>
<dbReference type="GO" id="GO:0006816">
    <property type="term" value="P:calcium ion transport"/>
    <property type="evidence" value="ECO:0007669"/>
    <property type="project" value="TreeGrafter"/>
</dbReference>
<evidence type="ECO:0000256" key="7">
    <source>
        <dbReference type="SAM" id="Phobius"/>
    </source>
</evidence>
<keyword evidence="5 7" id="KW-0472">Membrane</keyword>
<keyword evidence="4 7" id="KW-1133">Transmembrane helix</keyword>
<dbReference type="PANTHER" id="PTHR16875">
    <property type="entry name" value="SELENOPROTEIN K"/>
    <property type="match status" value="1"/>
</dbReference>
<evidence type="ECO:0000313" key="8">
    <source>
        <dbReference type="EMBL" id="KAK9829416.1"/>
    </source>
</evidence>
<evidence type="ECO:0000256" key="4">
    <source>
        <dbReference type="ARBA" id="ARBA00022989"/>
    </source>
</evidence>
<gene>
    <name evidence="8" type="ORF">WJX72_005735</name>
</gene>
<feature type="compositionally biased region" description="Polar residues" evidence="6">
    <location>
        <begin position="85"/>
        <end position="94"/>
    </location>
</feature>
<dbReference type="GO" id="GO:0005789">
    <property type="term" value="C:endoplasmic reticulum membrane"/>
    <property type="evidence" value="ECO:0007669"/>
    <property type="project" value="TreeGrafter"/>
</dbReference>
<evidence type="ECO:0000256" key="3">
    <source>
        <dbReference type="ARBA" id="ARBA00022933"/>
    </source>
</evidence>
<dbReference type="Proteomes" id="UP001489004">
    <property type="component" value="Unassembled WGS sequence"/>
</dbReference>
<evidence type="ECO:0000256" key="6">
    <source>
        <dbReference type="SAM" id="MobiDB-lite"/>
    </source>
</evidence>
<keyword evidence="9" id="KW-1185">Reference proteome</keyword>
<organism evidence="8 9">
    <name type="scientific">[Myrmecia] bisecta</name>
    <dbReference type="NCBI Taxonomy" id="41462"/>
    <lineage>
        <taxon>Eukaryota</taxon>
        <taxon>Viridiplantae</taxon>
        <taxon>Chlorophyta</taxon>
        <taxon>core chlorophytes</taxon>
        <taxon>Trebouxiophyceae</taxon>
        <taxon>Trebouxiales</taxon>
        <taxon>Trebouxiaceae</taxon>
        <taxon>Myrmecia</taxon>
    </lineage>
</organism>
<evidence type="ECO:0008006" key="10">
    <source>
        <dbReference type="Google" id="ProtNLM"/>
    </source>
</evidence>
<dbReference type="AlphaFoldDB" id="A0AAW1R7N8"/>
<dbReference type="Pfam" id="PF10961">
    <property type="entry name" value="SelK_SelG"/>
    <property type="match status" value="1"/>
</dbReference>
<dbReference type="PANTHER" id="PTHR16875:SF0">
    <property type="entry name" value="SELENOPROTEIN K"/>
    <property type="match status" value="1"/>
</dbReference>
<dbReference type="EMBL" id="JALJOR010000001">
    <property type="protein sequence ID" value="KAK9829416.1"/>
    <property type="molecule type" value="Genomic_DNA"/>
</dbReference>
<feature type="compositionally biased region" description="Gly residues" evidence="6">
    <location>
        <begin position="57"/>
        <end position="79"/>
    </location>
</feature>